<accession>A0ABR3QC32</accession>
<name>A0ABR3QC32_9TREE</name>
<sequence>MPVLDHTAYPDIVDAVIAFADERSLVALRTASRAFRDRVDALLLPHVAIDLTHVPDIHLVSASTGARLPFCPGKVSCADVHASPLPGAGAQLQPFTSVRTLRRVGSGVTSDLDLDVPQVTTLVDYYDLHEVRAVMDGPLPSLEYYPFSGLQRYVLHLRVDAGSRPVGHMHELFPRGRHPDEQFPEFSEVIIVLHVPPAPSITTVHATLVAAGALVVDAVHRLEAGTRSLTIVGFDELAALQLPPGDEDHDERERFDDMLEIIGNMQSAVAADEPIFHTEPEPSTRFIGMEAWLAELGEKRELEGEWVGRW</sequence>
<comment type="caution">
    <text evidence="1">The sequence shown here is derived from an EMBL/GenBank/DDBJ whole genome shotgun (WGS) entry which is preliminary data.</text>
</comment>
<dbReference type="RefSeq" id="XP_069212229.1">
    <property type="nucleotide sequence ID" value="XM_069348685.1"/>
</dbReference>
<protein>
    <recommendedName>
        <fullName evidence="3">F-box domain-containing protein</fullName>
    </recommendedName>
</protein>
<proteinExistence type="predicted"/>
<keyword evidence="2" id="KW-1185">Reference proteome</keyword>
<organism evidence="1 2">
    <name type="scientific">Vanrija albida</name>
    <dbReference type="NCBI Taxonomy" id="181172"/>
    <lineage>
        <taxon>Eukaryota</taxon>
        <taxon>Fungi</taxon>
        <taxon>Dikarya</taxon>
        <taxon>Basidiomycota</taxon>
        <taxon>Agaricomycotina</taxon>
        <taxon>Tremellomycetes</taxon>
        <taxon>Trichosporonales</taxon>
        <taxon>Trichosporonaceae</taxon>
        <taxon>Vanrija</taxon>
    </lineage>
</organism>
<evidence type="ECO:0000313" key="2">
    <source>
        <dbReference type="Proteomes" id="UP001565368"/>
    </source>
</evidence>
<dbReference type="GeneID" id="95981072"/>
<gene>
    <name evidence="1" type="ORF">Q8F55_000029</name>
</gene>
<dbReference type="EMBL" id="JBBXJM010000001">
    <property type="protein sequence ID" value="KAL1412285.1"/>
    <property type="molecule type" value="Genomic_DNA"/>
</dbReference>
<reference evidence="1 2" key="1">
    <citation type="submission" date="2023-08" db="EMBL/GenBank/DDBJ databases">
        <title>Annotated Genome Sequence of Vanrija albida AlHP1.</title>
        <authorList>
            <person name="Herzog R."/>
        </authorList>
    </citation>
    <scope>NUCLEOTIDE SEQUENCE [LARGE SCALE GENOMIC DNA]</scope>
    <source>
        <strain evidence="1 2">AlHP1</strain>
    </source>
</reference>
<evidence type="ECO:0000313" key="1">
    <source>
        <dbReference type="EMBL" id="KAL1412285.1"/>
    </source>
</evidence>
<dbReference type="Proteomes" id="UP001565368">
    <property type="component" value="Unassembled WGS sequence"/>
</dbReference>
<evidence type="ECO:0008006" key="3">
    <source>
        <dbReference type="Google" id="ProtNLM"/>
    </source>
</evidence>